<name>A0A183M9S3_9TREM</name>
<evidence type="ECO:0000313" key="1">
    <source>
        <dbReference type="EMBL" id="VDP02135.1"/>
    </source>
</evidence>
<proteinExistence type="predicted"/>
<dbReference type="AlphaFoldDB" id="A0A183M9S3"/>
<evidence type="ECO:0000313" key="2">
    <source>
        <dbReference type="Proteomes" id="UP000277204"/>
    </source>
</evidence>
<organism evidence="1 2">
    <name type="scientific">Schistosoma margrebowiei</name>
    <dbReference type="NCBI Taxonomy" id="48269"/>
    <lineage>
        <taxon>Eukaryota</taxon>
        <taxon>Metazoa</taxon>
        <taxon>Spiralia</taxon>
        <taxon>Lophotrochozoa</taxon>
        <taxon>Platyhelminthes</taxon>
        <taxon>Trematoda</taxon>
        <taxon>Digenea</taxon>
        <taxon>Strigeidida</taxon>
        <taxon>Schistosomatoidea</taxon>
        <taxon>Schistosomatidae</taxon>
        <taxon>Schistosoma</taxon>
    </lineage>
</organism>
<dbReference type="Proteomes" id="UP000277204">
    <property type="component" value="Unassembled WGS sequence"/>
</dbReference>
<reference evidence="1 2" key="1">
    <citation type="submission" date="2018-11" db="EMBL/GenBank/DDBJ databases">
        <authorList>
            <consortium name="Pathogen Informatics"/>
        </authorList>
    </citation>
    <scope>NUCLEOTIDE SEQUENCE [LARGE SCALE GENOMIC DNA]</scope>
    <source>
        <strain evidence="1 2">Zambia</strain>
    </source>
</reference>
<accession>A0A183M9S3</accession>
<dbReference type="EMBL" id="UZAI01008487">
    <property type="protein sequence ID" value="VDP02135.1"/>
    <property type="molecule type" value="Genomic_DNA"/>
</dbReference>
<sequence length="128" mass="14622">MAYEPVVGHRLPSDCICFCCSTALWIKPLGRRLRASMIECLGVVSFEEEIKKREKLIYVPNWFIVDLKCGMPIIHLDEGDCLSAYINASDAGLLNEFNDPNYCYDTKMTNYDDCLADNKRIQNTCARL</sequence>
<gene>
    <name evidence="1" type="ORF">SMRZ_LOCUS12798</name>
</gene>
<keyword evidence="2" id="KW-1185">Reference proteome</keyword>
<protein>
    <submittedName>
        <fullName evidence="1">Uncharacterized protein</fullName>
    </submittedName>
</protein>
<dbReference type="STRING" id="48269.A0A183M9S3"/>